<evidence type="ECO:0000313" key="5">
    <source>
        <dbReference type="EMBL" id="KUI54671.1"/>
    </source>
</evidence>
<dbReference type="InterPro" id="IPR010255">
    <property type="entry name" value="Haem_peroxidase_sf"/>
</dbReference>
<dbReference type="GO" id="GO:0006631">
    <property type="term" value="P:fatty acid metabolic process"/>
    <property type="evidence" value="ECO:0007669"/>
    <property type="project" value="UniProtKB-ARBA"/>
</dbReference>
<dbReference type="InterPro" id="IPR050783">
    <property type="entry name" value="Oxylipin_biosynth_metab"/>
</dbReference>
<evidence type="ECO:0000256" key="4">
    <source>
        <dbReference type="ARBA" id="ARBA00023004"/>
    </source>
</evidence>
<dbReference type="SUPFAM" id="SSF48113">
    <property type="entry name" value="Heme-dependent peroxidases"/>
    <property type="match status" value="2"/>
</dbReference>
<organism evidence="5 6">
    <name type="scientific">Cytospora mali</name>
    <name type="common">Apple Valsa canker fungus</name>
    <name type="synonym">Valsa mali</name>
    <dbReference type="NCBI Taxonomy" id="578113"/>
    <lineage>
        <taxon>Eukaryota</taxon>
        <taxon>Fungi</taxon>
        <taxon>Dikarya</taxon>
        <taxon>Ascomycota</taxon>
        <taxon>Pezizomycotina</taxon>
        <taxon>Sordariomycetes</taxon>
        <taxon>Sordariomycetidae</taxon>
        <taxon>Diaporthales</taxon>
        <taxon>Cytosporaceae</taxon>
        <taxon>Cytospora</taxon>
    </lineage>
</organism>
<dbReference type="PRINTS" id="PR00457">
    <property type="entry name" value="ANPEROXIDASE"/>
</dbReference>
<keyword evidence="2" id="KW-0223">Dioxygenase</keyword>
<dbReference type="InterPro" id="IPR037120">
    <property type="entry name" value="Haem_peroxidase_sf_animal"/>
</dbReference>
<dbReference type="GO" id="GO:0051213">
    <property type="term" value="F:dioxygenase activity"/>
    <property type="evidence" value="ECO:0007669"/>
    <property type="project" value="UniProtKB-KW"/>
</dbReference>
<dbReference type="EMBL" id="KN714675">
    <property type="protein sequence ID" value="KUI54671.1"/>
    <property type="molecule type" value="Genomic_DNA"/>
</dbReference>
<accession>A0A194USR4</accession>
<dbReference type="InterPro" id="IPR019791">
    <property type="entry name" value="Haem_peroxidase_animal"/>
</dbReference>
<evidence type="ECO:0000256" key="2">
    <source>
        <dbReference type="ARBA" id="ARBA00022964"/>
    </source>
</evidence>
<name>A0A194USR4_CYTMA</name>
<evidence type="ECO:0000313" key="6">
    <source>
        <dbReference type="Proteomes" id="UP000078576"/>
    </source>
</evidence>
<protein>
    <submittedName>
        <fullName evidence="5">Linoleate diol synthase</fullName>
    </submittedName>
</protein>
<dbReference type="PROSITE" id="PS50292">
    <property type="entry name" value="PEROXIDASE_3"/>
    <property type="match status" value="1"/>
</dbReference>
<proteinExistence type="predicted"/>
<dbReference type="GO" id="GO:0020037">
    <property type="term" value="F:heme binding"/>
    <property type="evidence" value="ECO:0007669"/>
    <property type="project" value="InterPro"/>
</dbReference>
<dbReference type="PANTHER" id="PTHR11903:SF37">
    <property type="entry name" value="PSI-PRODUCING OXYGENASE A"/>
    <property type="match status" value="1"/>
</dbReference>
<dbReference type="Gene3D" id="1.10.640.10">
    <property type="entry name" value="Haem peroxidase domain superfamily, animal type"/>
    <property type="match status" value="1"/>
</dbReference>
<dbReference type="GO" id="GO:0046872">
    <property type="term" value="F:metal ion binding"/>
    <property type="evidence" value="ECO:0007669"/>
    <property type="project" value="UniProtKB-KW"/>
</dbReference>
<keyword evidence="4" id="KW-0408">Iron</keyword>
<dbReference type="Pfam" id="PF03098">
    <property type="entry name" value="An_peroxidase"/>
    <property type="match status" value="1"/>
</dbReference>
<evidence type="ECO:0000256" key="1">
    <source>
        <dbReference type="ARBA" id="ARBA00022723"/>
    </source>
</evidence>
<dbReference type="Proteomes" id="UP000078576">
    <property type="component" value="Unassembled WGS sequence"/>
</dbReference>
<evidence type="ECO:0000256" key="3">
    <source>
        <dbReference type="ARBA" id="ARBA00023002"/>
    </source>
</evidence>
<sequence length="656" mass="72611">MSTPPDGKLSSLLQAIRSAIASMQNPPHAPGNDNKSPCVGIIQDIKRPGFKDYDTLGLFHSTSAKGINDDNKLLVERLVQLLSKLPPPSTELKQLSDGFINQLWNTLDHPPASSLGDQYQYRQADGSHSNINDPQLEAANTSYARSVRPIVLQKPDLPDPGTIFDKLSTDSFLLKPLHDINIVMKDFVRTILALNRADTTWSLDPRAKEGKTVFSKGVPAGTGNFVSAEFNLLYRWHSTISPKDEKWAIAEFKRLLKGKVPETASTNDFLGALAAWHASMPSGPEARTFENLKKLPDGTFSDDDLVKTLTDSIEDISGSFGANKVSRCMRSIEVLGILQARSWNLGTLNEFREFVGLAKHATFEDINPDPEVASRLKQLYDTPDSVEMYPGIVAEKTKPPMSPGSGLCGTVTMTTAILSDAVALVRGDRFYTIDYTPKPLTNWGFNEVNCDVAIDNGHVIHKLIFRASPNHFVNNSIYAHFPLVSPWENIKILKDLGKESQYSWEKPRRRRDLTTIESYKACTHILSHPKDFKVTWGEAITFLSMRDNGMVPACEFCLSGDGIANASNRDHIQKCLYPDNWDNDINNFVAVTTDRLLDQFGSSVASQTGLHPPNVPKDTRTREVDIVRNVIALATTRFSAALWSLPMTTQESPGGA</sequence>
<dbReference type="PANTHER" id="PTHR11903">
    <property type="entry name" value="PROSTAGLANDIN G/H SYNTHASE"/>
    <property type="match status" value="1"/>
</dbReference>
<keyword evidence="3" id="KW-0560">Oxidoreductase</keyword>
<keyword evidence="6" id="KW-1185">Reference proteome</keyword>
<reference evidence="6" key="1">
    <citation type="submission" date="2014-12" db="EMBL/GenBank/DDBJ databases">
        <title>Genome Sequence of Valsa Canker Pathogens Uncovers a Specific Adaption of Colonization on Woody Bark.</title>
        <authorList>
            <person name="Yin Z."/>
            <person name="Liu H."/>
            <person name="Gao X."/>
            <person name="Li Z."/>
            <person name="Song N."/>
            <person name="Ke X."/>
            <person name="Dai Q."/>
            <person name="Wu Y."/>
            <person name="Sun Y."/>
            <person name="Xu J.-R."/>
            <person name="Kang Z.K."/>
            <person name="Wang L."/>
            <person name="Huang L."/>
        </authorList>
    </citation>
    <scope>NUCLEOTIDE SEQUENCE [LARGE SCALE GENOMIC DNA]</scope>
    <source>
        <strain evidence="6">SXYL134</strain>
    </source>
</reference>
<gene>
    <name evidence="5" type="ORF">VP1G_02136</name>
</gene>
<dbReference type="AlphaFoldDB" id="A0A194USR4"/>
<dbReference type="GO" id="GO:0006979">
    <property type="term" value="P:response to oxidative stress"/>
    <property type="evidence" value="ECO:0007669"/>
    <property type="project" value="InterPro"/>
</dbReference>
<keyword evidence="1" id="KW-0479">Metal-binding</keyword>
<dbReference type="OrthoDB" id="823504at2759"/>
<dbReference type="STRING" id="694573.A0A194USR4"/>
<dbReference type="GO" id="GO:0004601">
    <property type="term" value="F:peroxidase activity"/>
    <property type="evidence" value="ECO:0007669"/>
    <property type="project" value="InterPro"/>
</dbReference>